<dbReference type="Proteomes" id="UP000442535">
    <property type="component" value="Unassembled WGS sequence"/>
</dbReference>
<comment type="caution">
    <text evidence="1">The sequence shown here is derived from an EMBL/GenBank/DDBJ whole genome shotgun (WGS) entry which is preliminary data.</text>
</comment>
<name>A0A7K0K2K0_9ACTO</name>
<protein>
    <submittedName>
        <fullName evidence="1">Uncharacterized protein</fullName>
    </submittedName>
</protein>
<dbReference type="InterPro" id="IPR019292">
    <property type="entry name" value="McrC"/>
</dbReference>
<dbReference type="Pfam" id="PF10117">
    <property type="entry name" value="McrBC"/>
    <property type="match status" value="1"/>
</dbReference>
<organism evidence="1 2">
    <name type="scientific">Mobiluncus porci</name>
    <dbReference type="NCBI Taxonomy" id="2652278"/>
    <lineage>
        <taxon>Bacteria</taxon>
        <taxon>Bacillati</taxon>
        <taxon>Actinomycetota</taxon>
        <taxon>Actinomycetes</taxon>
        <taxon>Actinomycetales</taxon>
        <taxon>Actinomycetaceae</taxon>
        <taxon>Mobiluncus</taxon>
    </lineage>
</organism>
<dbReference type="EMBL" id="VUMY01000005">
    <property type="protein sequence ID" value="MST49290.1"/>
    <property type="molecule type" value="Genomic_DNA"/>
</dbReference>
<keyword evidence="2" id="KW-1185">Reference proteome</keyword>
<evidence type="ECO:0000313" key="1">
    <source>
        <dbReference type="EMBL" id="MST49290.1"/>
    </source>
</evidence>
<proteinExistence type="predicted"/>
<reference evidence="1 2" key="1">
    <citation type="submission" date="2019-08" db="EMBL/GenBank/DDBJ databases">
        <title>In-depth cultivation of the pig gut microbiome towards novel bacterial diversity and tailored functional studies.</title>
        <authorList>
            <person name="Wylensek D."/>
            <person name="Hitch T.C.A."/>
            <person name="Clavel T."/>
        </authorList>
    </citation>
    <scope>NUCLEOTIDE SEQUENCE [LARGE SCALE GENOMIC DNA]</scope>
    <source>
        <strain evidence="1 2">RF-GAM-744-WT-7</strain>
    </source>
</reference>
<dbReference type="AlphaFoldDB" id="A0A7K0K2K0"/>
<evidence type="ECO:0000313" key="2">
    <source>
        <dbReference type="Proteomes" id="UP000442535"/>
    </source>
</evidence>
<gene>
    <name evidence="1" type="ORF">FYJ63_03400</name>
</gene>
<accession>A0A7K0K2K0</accession>
<sequence length="57" mass="6373">MHSLFAAILSLGIGRQIKQGLHREYLETQDELATIRGRVDMPGTIRNRPGNAAVRED</sequence>